<feature type="region of interest" description="Disordered" evidence="5">
    <location>
        <begin position="255"/>
        <end position="351"/>
    </location>
</feature>
<gene>
    <name evidence="7" type="ORF">PENTCL1PPCAC_10761</name>
</gene>
<dbReference type="AlphaFoldDB" id="A0AAV5SZ25"/>
<dbReference type="GO" id="GO:0005634">
    <property type="term" value="C:nucleus"/>
    <property type="evidence" value="ECO:0007669"/>
    <property type="project" value="UniProtKB-SubCell"/>
</dbReference>
<dbReference type="InterPro" id="IPR037000">
    <property type="entry name" value="Ski_DNA-bd_sf"/>
</dbReference>
<feature type="non-terminal residue" evidence="7">
    <location>
        <position position="1"/>
    </location>
</feature>
<evidence type="ECO:0000259" key="6">
    <source>
        <dbReference type="Pfam" id="PF02437"/>
    </source>
</evidence>
<dbReference type="Gene3D" id="3.10.260.20">
    <property type="entry name" value="Ski"/>
    <property type="match status" value="1"/>
</dbReference>
<feature type="compositionally biased region" description="Basic and acidic residues" evidence="5">
    <location>
        <begin position="304"/>
        <end position="325"/>
    </location>
</feature>
<dbReference type="GO" id="GO:0000978">
    <property type="term" value="F:RNA polymerase II cis-regulatory region sequence-specific DNA binding"/>
    <property type="evidence" value="ECO:0007669"/>
    <property type="project" value="TreeGrafter"/>
</dbReference>
<keyword evidence="8" id="KW-1185">Reference proteome</keyword>
<keyword evidence="2" id="KW-0539">Nucleus</keyword>
<proteinExistence type="inferred from homology"/>
<evidence type="ECO:0000313" key="8">
    <source>
        <dbReference type="Proteomes" id="UP001432027"/>
    </source>
</evidence>
<name>A0AAV5SZ25_9BILA</name>
<protein>
    <recommendedName>
        <fullName evidence="6">SKI/SNO/DAC domain-containing protein</fullName>
    </recommendedName>
</protein>
<evidence type="ECO:0000256" key="5">
    <source>
        <dbReference type="SAM" id="MobiDB-lite"/>
    </source>
</evidence>
<dbReference type="EMBL" id="BTSX01000003">
    <property type="protein sequence ID" value="GMS88586.1"/>
    <property type="molecule type" value="Genomic_DNA"/>
</dbReference>
<feature type="compositionally biased region" description="Polar residues" evidence="5">
    <location>
        <begin position="329"/>
        <end position="351"/>
    </location>
</feature>
<evidence type="ECO:0000256" key="1">
    <source>
        <dbReference type="ARBA" id="ARBA00004123"/>
    </source>
</evidence>
<evidence type="ECO:0000256" key="3">
    <source>
        <dbReference type="ARBA" id="ARBA00038192"/>
    </source>
</evidence>
<organism evidence="7 8">
    <name type="scientific">Pristionchus entomophagus</name>
    <dbReference type="NCBI Taxonomy" id="358040"/>
    <lineage>
        <taxon>Eukaryota</taxon>
        <taxon>Metazoa</taxon>
        <taxon>Ecdysozoa</taxon>
        <taxon>Nematoda</taxon>
        <taxon>Chromadorea</taxon>
        <taxon>Rhabditida</taxon>
        <taxon>Rhabditina</taxon>
        <taxon>Diplogasteromorpha</taxon>
        <taxon>Diplogasteroidea</taxon>
        <taxon>Neodiplogasteridae</taxon>
        <taxon>Pristionchus</taxon>
    </lineage>
</organism>
<dbReference type="SUPFAM" id="SSF46955">
    <property type="entry name" value="Putative DNA-binding domain"/>
    <property type="match status" value="1"/>
</dbReference>
<evidence type="ECO:0000313" key="7">
    <source>
        <dbReference type="EMBL" id="GMS88586.1"/>
    </source>
</evidence>
<sequence length="426" mass="47485">EPMAMLRSLAELQHKFQPDSCAPDFSSAQPAAAAAAANYEDALNKAIEDADYKNTPAFLAEENQVKVIEYKGEKVASFVISNVEMICLPQVYELFLKTMVGGLHTVYTKLKRLEICPLVCNVEQVRALRSLGAIQPGVNRCKLIAKTDFDQLYDDCTSSCNRPGRPAKRVTDDWLSAQHSLAAKQAKVEVGSPPVVSQSGPFSAESLLNSNSSNLLGSSLLSGMNSLNGSPSALLGLLPSFNHMLMQQVIAQAKMRENRERECENEDDDGRRDEGEDQSREEEEDKEGSHSSTEDSPMSNKSVSKREQKSETRSRDDSSSRDESKSLSPNNNSATLTSSPSGRSSQNQMNTPDFSKLVSLLETTVAQFKKREDVNDEKERREHAERQLAIERKRSNLYIIRWNRTRRELASLRERMQVLEQSSNSV</sequence>
<dbReference type="CDD" id="cd21081">
    <property type="entry name" value="DHD_Dac"/>
    <property type="match status" value="1"/>
</dbReference>
<keyword evidence="4" id="KW-0175">Coiled coil</keyword>
<dbReference type="PANTHER" id="PTHR12577">
    <property type="entry name" value="DACHSHUND"/>
    <property type="match status" value="1"/>
</dbReference>
<evidence type="ECO:0000256" key="2">
    <source>
        <dbReference type="ARBA" id="ARBA00023242"/>
    </source>
</evidence>
<dbReference type="PANTHER" id="PTHR12577:SF6">
    <property type="entry name" value="DACHSHUND, ISOFORM B"/>
    <property type="match status" value="1"/>
</dbReference>
<comment type="caution">
    <text evidence="7">The sequence shown here is derived from an EMBL/GenBank/DDBJ whole genome shotgun (WGS) entry which is preliminary data.</text>
</comment>
<reference evidence="7" key="1">
    <citation type="submission" date="2023-10" db="EMBL/GenBank/DDBJ databases">
        <title>Genome assembly of Pristionchus species.</title>
        <authorList>
            <person name="Yoshida K."/>
            <person name="Sommer R.J."/>
        </authorList>
    </citation>
    <scope>NUCLEOTIDE SEQUENCE</scope>
    <source>
        <strain evidence="7">RS0144</strain>
    </source>
</reference>
<feature type="compositionally biased region" description="Basic and acidic residues" evidence="5">
    <location>
        <begin position="269"/>
        <end position="278"/>
    </location>
</feature>
<dbReference type="GO" id="GO:0000981">
    <property type="term" value="F:DNA-binding transcription factor activity, RNA polymerase II-specific"/>
    <property type="evidence" value="ECO:0007669"/>
    <property type="project" value="TreeGrafter"/>
</dbReference>
<comment type="subcellular location">
    <subcellularLocation>
        <location evidence="1">Nucleus</location>
    </subcellularLocation>
</comment>
<dbReference type="Pfam" id="PF02437">
    <property type="entry name" value="Ski_Sno_DHD"/>
    <property type="match status" value="1"/>
</dbReference>
<feature type="coiled-coil region" evidence="4">
    <location>
        <begin position="374"/>
        <end position="422"/>
    </location>
</feature>
<dbReference type="InterPro" id="IPR052417">
    <property type="entry name" value="Dachshund_domain"/>
</dbReference>
<dbReference type="GO" id="GO:0005667">
    <property type="term" value="C:transcription regulator complex"/>
    <property type="evidence" value="ECO:0007669"/>
    <property type="project" value="TreeGrafter"/>
</dbReference>
<accession>A0AAV5SZ25</accession>
<dbReference type="FunFam" id="3.10.260.20:FF:000001">
    <property type="entry name" value="Dachshund homolog 1"/>
    <property type="match status" value="1"/>
</dbReference>
<comment type="similarity">
    <text evidence="3">Belongs to the DACH/dachshund family.</text>
</comment>
<evidence type="ECO:0000256" key="4">
    <source>
        <dbReference type="SAM" id="Coils"/>
    </source>
</evidence>
<dbReference type="InterPro" id="IPR009061">
    <property type="entry name" value="DNA-bd_dom_put_sf"/>
</dbReference>
<dbReference type="Proteomes" id="UP001432027">
    <property type="component" value="Unassembled WGS sequence"/>
</dbReference>
<dbReference type="InterPro" id="IPR003380">
    <property type="entry name" value="SKI/SNO/DAC"/>
</dbReference>
<feature type="domain" description="SKI/SNO/DAC" evidence="6">
    <location>
        <begin position="60"/>
        <end position="157"/>
    </location>
</feature>